<gene>
    <name evidence="2" type="ORF">C41B8_08195</name>
</gene>
<keyword evidence="1" id="KW-0472">Membrane</keyword>
<keyword evidence="3" id="KW-1185">Reference proteome</keyword>
<evidence type="ECO:0000313" key="2">
    <source>
        <dbReference type="EMBL" id="KEZ77781.1"/>
    </source>
</evidence>
<evidence type="ECO:0000313" key="3">
    <source>
        <dbReference type="Proteomes" id="UP000028302"/>
    </source>
</evidence>
<organism evidence="2 3">
    <name type="scientific">Salinisphaera hydrothermalis (strain C41B8)</name>
    <dbReference type="NCBI Taxonomy" id="1304275"/>
    <lineage>
        <taxon>Bacteria</taxon>
        <taxon>Pseudomonadati</taxon>
        <taxon>Pseudomonadota</taxon>
        <taxon>Gammaproteobacteria</taxon>
        <taxon>Salinisphaerales</taxon>
        <taxon>Salinisphaeraceae</taxon>
        <taxon>Salinisphaera</taxon>
    </lineage>
</organism>
<evidence type="ECO:0000256" key="1">
    <source>
        <dbReference type="SAM" id="Phobius"/>
    </source>
</evidence>
<name>A0A084IM47_SALHC</name>
<protein>
    <submittedName>
        <fullName evidence="2">Uncharacterized protein</fullName>
    </submittedName>
</protein>
<keyword evidence="1" id="KW-0812">Transmembrane</keyword>
<dbReference type="eggNOG" id="ENOG50348I2">
    <property type="taxonomic scope" value="Bacteria"/>
</dbReference>
<accession>A0A084IM47</accession>
<feature type="transmembrane region" description="Helical" evidence="1">
    <location>
        <begin position="37"/>
        <end position="60"/>
    </location>
</feature>
<dbReference type="RefSeq" id="WP_037336502.1">
    <property type="nucleotide sequence ID" value="NZ_APNK01000009.1"/>
</dbReference>
<comment type="caution">
    <text evidence="2">The sequence shown here is derived from an EMBL/GenBank/DDBJ whole genome shotgun (WGS) entry which is preliminary data.</text>
</comment>
<keyword evidence="1" id="KW-1133">Transmembrane helix</keyword>
<dbReference type="Proteomes" id="UP000028302">
    <property type="component" value="Unassembled WGS sequence"/>
</dbReference>
<sequence>MSSSSSHTAYGGWLMITSAFAAVIVAAAYAFSIGNGIALTLGTYLVLGSSAVLLVLAMILSATGMGRGLRGLVLALALIDILATALAAYFLLATWLIVLMAIALVGWLIHLFVDSPLHV</sequence>
<feature type="transmembrane region" description="Helical" evidence="1">
    <location>
        <begin position="12"/>
        <end position="31"/>
    </location>
</feature>
<dbReference type="STRING" id="1304275.C41B8_08195"/>
<reference evidence="2 3" key="1">
    <citation type="submission" date="2013-03" db="EMBL/GenBank/DDBJ databases">
        <title>Salinisphaera hydrothermalis C41B8 Genome Sequencing.</title>
        <authorList>
            <person name="Li C."/>
            <person name="Lai Q."/>
            <person name="Shao Z."/>
        </authorList>
    </citation>
    <scope>NUCLEOTIDE SEQUENCE [LARGE SCALE GENOMIC DNA]</scope>
    <source>
        <strain evidence="2 3">C41B8</strain>
    </source>
</reference>
<proteinExistence type="predicted"/>
<dbReference type="AlphaFoldDB" id="A0A084IM47"/>
<feature type="transmembrane region" description="Helical" evidence="1">
    <location>
        <begin position="72"/>
        <end position="89"/>
    </location>
</feature>
<dbReference type="EMBL" id="APNK01000009">
    <property type="protein sequence ID" value="KEZ77781.1"/>
    <property type="molecule type" value="Genomic_DNA"/>
</dbReference>
<feature type="transmembrane region" description="Helical" evidence="1">
    <location>
        <begin position="95"/>
        <end position="113"/>
    </location>
</feature>